<keyword evidence="8 16" id="KW-0227">DNA damage</keyword>
<dbReference type="EMBL" id="CP120682">
    <property type="protein sequence ID" value="WKN40052.1"/>
    <property type="molecule type" value="Genomic_DNA"/>
</dbReference>
<keyword evidence="11 16" id="KW-0239">DNA-directed DNA polymerase</keyword>
<dbReference type="InterPro" id="IPR002562">
    <property type="entry name" value="3'-5'_exonuclease_dom"/>
</dbReference>
<sequence length="928" mass="104701">MSQSDKKLFLLDAMALIYRAHFAFSKNPRINSKGMNTGAALGFTNALVEVLNKERPSHIAVAFDTSAPTFRHEQYEAYKAHREAQPEDIQVAIPIVKDIVRAFHIPVLERDGYEADDIIGTFAKHAAKQGYTVYMMTPDKDYAQLVEECIYLYKPSYMGNSVEILGIPEVLKKFDIQKVDQVRDILGLQGDSSDNIPGIPGIGAKTASKLLKEFGSVEAIIANADQLKGKQKERVLEFGEQGLMSKELATIKIDVPIPIDEEALHLDHPDENALRKIFDELEFRTLARRVLDNHPATAQAQPGLFDSPVDEVTEDHNELPFDFQDSIENTEHEYQLVATLEQRAKLVKLLSEKSAICFDTETDSLDAMETQLVGLAFAGETCKAFYVPVPEDKAEAQKIVDEFKPVLENEKVLKIGQNLKFDILVLKKYGVDVNGAMFDTMIAHYLLDPETSHSMDVMAENYLNYKPVSIESLIGKKGKGQGTMRDVPAETAAEYAGEDADVTLRLKEIFEDKLKEDEKLNKLFHRMEMPLVPVLTAMEYEGVNVDTQVLHELSDELAQDIIKLEQEVYQVAGTEFNIGSPKQLGEVLFDHMKLLEKPKRTKSGQYATGEAILSDLATEHEIARRILDYRELVKLKNTYIDSLPKLISPVDQRIHTSYNQAVTTTGRLSSTNPNLQNIPIRTEKGQLIRKAFVPRSEEFALMSADYSQVELRIMASFAQDKTMIEAFQKGQDIHAATASKIFGVSLDEITPEMRRKAKMANFGIIYGVSSFGLAQRLSIPKSEASDIIKAYFEQFTSVRQYMDRVIQQAREVEYVETIMGRKRYLRDINSRNPTLRGYSERNAINAPIQGTAADMIKIAMVDIYDWMQKEKLKSRMILQVHDELVFDVHLGEQEKLKEKVTELMINALPLDVPMEVGTGIGQNWLEAH</sequence>
<comment type="catalytic activity">
    <reaction evidence="14 16">
        <text>DNA(n) + a 2'-deoxyribonucleoside 5'-triphosphate = DNA(n+1) + diphosphate</text>
        <dbReference type="Rhea" id="RHEA:22508"/>
        <dbReference type="Rhea" id="RHEA-COMP:17339"/>
        <dbReference type="Rhea" id="RHEA-COMP:17340"/>
        <dbReference type="ChEBI" id="CHEBI:33019"/>
        <dbReference type="ChEBI" id="CHEBI:61560"/>
        <dbReference type="ChEBI" id="CHEBI:173112"/>
        <dbReference type="EC" id="2.7.7.7"/>
    </reaction>
</comment>
<evidence type="ECO:0000256" key="14">
    <source>
        <dbReference type="ARBA" id="ARBA00049244"/>
    </source>
</evidence>
<keyword evidence="5 16" id="KW-0548">Nucleotidyltransferase</keyword>
<dbReference type="CDD" id="cd09859">
    <property type="entry name" value="PIN_53EXO"/>
    <property type="match status" value="1"/>
</dbReference>
<evidence type="ECO:0000256" key="10">
    <source>
        <dbReference type="ARBA" id="ARBA00022839"/>
    </source>
</evidence>
<name>A0AA49JJY5_9BACT</name>
<dbReference type="CDD" id="cd08637">
    <property type="entry name" value="DNA_pol_A_pol_I_C"/>
    <property type="match status" value="1"/>
</dbReference>
<dbReference type="FunFam" id="1.20.1060.10:FF:000001">
    <property type="entry name" value="DNA polymerase I"/>
    <property type="match status" value="1"/>
</dbReference>
<dbReference type="EC" id="2.7.7.7" evidence="2 15"/>
<dbReference type="InterPro" id="IPR019760">
    <property type="entry name" value="DNA-dir_DNA_pol_A_CS"/>
</dbReference>
<evidence type="ECO:0000256" key="5">
    <source>
        <dbReference type="ARBA" id="ARBA00022695"/>
    </source>
</evidence>
<dbReference type="GO" id="GO:0008409">
    <property type="term" value="F:5'-3' exonuclease activity"/>
    <property type="evidence" value="ECO:0007669"/>
    <property type="project" value="UniProtKB-UniRule"/>
</dbReference>
<dbReference type="GO" id="GO:0003887">
    <property type="term" value="F:DNA-directed DNA polymerase activity"/>
    <property type="evidence" value="ECO:0007669"/>
    <property type="project" value="UniProtKB-UniRule"/>
</dbReference>
<evidence type="ECO:0000256" key="11">
    <source>
        <dbReference type="ARBA" id="ARBA00022932"/>
    </source>
</evidence>
<dbReference type="SUPFAM" id="SSF53098">
    <property type="entry name" value="Ribonuclease H-like"/>
    <property type="match status" value="1"/>
</dbReference>
<dbReference type="Gene3D" id="3.40.50.1010">
    <property type="entry name" value="5'-nuclease"/>
    <property type="match status" value="1"/>
</dbReference>
<dbReference type="InterPro" id="IPR002298">
    <property type="entry name" value="DNA_polymerase_A"/>
</dbReference>
<dbReference type="FunFam" id="1.10.150.20:FF:000003">
    <property type="entry name" value="DNA polymerase I"/>
    <property type="match status" value="1"/>
</dbReference>
<evidence type="ECO:0000259" key="17">
    <source>
        <dbReference type="SMART" id="SM00474"/>
    </source>
</evidence>
<dbReference type="SMART" id="SM00482">
    <property type="entry name" value="POLAc"/>
    <property type="match status" value="1"/>
</dbReference>
<keyword evidence="7" id="KW-0540">Nuclease</keyword>
<dbReference type="FunFam" id="3.30.420.10:FF:000026">
    <property type="entry name" value="DNA polymerase I"/>
    <property type="match status" value="1"/>
</dbReference>
<dbReference type="SMART" id="SM00475">
    <property type="entry name" value="53EXOc"/>
    <property type="match status" value="1"/>
</dbReference>
<dbReference type="InterPro" id="IPR002421">
    <property type="entry name" value="5-3_exonuclease"/>
</dbReference>
<evidence type="ECO:0000256" key="9">
    <source>
        <dbReference type="ARBA" id="ARBA00022801"/>
    </source>
</evidence>
<dbReference type="InterPro" id="IPR018320">
    <property type="entry name" value="DNA_polymerase_1"/>
</dbReference>
<evidence type="ECO:0000313" key="20">
    <source>
        <dbReference type="EMBL" id="WKN40052.1"/>
    </source>
</evidence>
<evidence type="ECO:0000256" key="13">
    <source>
        <dbReference type="ARBA" id="ARBA00023204"/>
    </source>
</evidence>
<keyword evidence="9 16" id="KW-0378">Hydrolase</keyword>
<dbReference type="Pfam" id="PF01612">
    <property type="entry name" value="DNA_pol_A_exo1"/>
    <property type="match status" value="1"/>
</dbReference>
<dbReference type="GO" id="GO:0003677">
    <property type="term" value="F:DNA binding"/>
    <property type="evidence" value="ECO:0007669"/>
    <property type="project" value="UniProtKB-UniRule"/>
</dbReference>
<dbReference type="Gene3D" id="1.20.1060.10">
    <property type="entry name" value="Taq DNA Polymerase, Chain T, domain 4"/>
    <property type="match status" value="1"/>
</dbReference>
<keyword evidence="13 16" id="KW-0234">DNA repair</keyword>
<protein>
    <recommendedName>
        <fullName evidence="3 15">DNA polymerase I</fullName>
        <ecNumber evidence="2 15">2.7.7.7</ecNumber>
    </recommendedName>
</protein>
<dbReference type="CDD" id="cd09898">
    <property type="entry name" value="H3TH_53EXO"/>
    <property type="match status" value="1"/>
</dbReference>
<evidence type="ECO:0000256" key="3">
    <source>
        <dbReference type="ARBA" id="ARBA00020311"/>
    </source>
</evidence>
<evidence type="ECO:0000256" key="8">
    <source>
        <dbReference type="ARBA" id="ARBA00022763"/>
    </source>
</evidence>
<dbReference type="NCBIfam" id="TIGR00593">
    <property type="entry name" value="pola"/>
    <property type="match status" value="1"/>
</dbReference>
<reference evidence="20" key="2">
    <citation type="journal article" date="2024" name="Antonie Van Leeuwenhoek">
        <title>Roseihalotalea indica gen. nov., sp. nov., a halophilic Bacteroidetes from mesopelagic Southwest Indian Ocean with higher carbohydrate metabolic potential.</title>
        <authorList>
            <person name="Chen B."/>
            <person name="Zhang M."/>
            <person name="Lin D."/>
            <person name="Ye J."/>
            <person name="Tang K."/>
        </authorList>
    </citation>
    <scope>NUCLEOTIDE SEQUENCE</scope>
    <source>
        <strain evidence="20">TK19036</strain>
    </source>
</reference>
<keyword evidence="10 16" id="KW-0269">Exonuclease</keyword>
<dbReference type="Gene3D" id="1.10.150.20">
    <property type="entry name" value="5' to 3' exonuclease, C-terminal subdomain"/>
    <property type="match status" value="2"/>
</dbReference>
<proteinExistence type="inferred from homology"/>
<dbReference type="PANTHER" id="PTHR10133:SF27">
    <property type="entry name" value="DNA POLYMERASE NU"/>
    <property type="match status" value="1"/>
</dbReference>
<dbReference type="FunFam" id="1.10.150.20:FF:000002">
    <property type="entry name" value="DNA polymerase I"/>
    <property type="match status" value="1"/>
</dbReference>
<keyword evidence="6 16" id="KW-0235">DNA replication</keyword>
<evidence type="ECO:0000259" key="19">
    <source>
        <dbReference type="SMART" id="SM00482"/>
    </source>
</evidence>
<dbReference type="Pfam" id="PF01367">
    <property type="entry name" value="5_3_exonuc"/>
    <property type="match status" value="1"/>
</dbReference>
<dbReference type="PRINTS" id="PR00868">
    <property type="entry name" value="DNAPOLI"/>
</dbReference>
<organism evidence="20">
    <name type="scientific">Roseihalotalea indica</name>
    <dbReference type="NCBI Taxonomy" id="2867963"/>
    <lineage>
        <taxon>Bacteria</taxon>
        <taxon>Pseudomonadati</taxon>
        <taxon>Bacteroidota</taxon>
        <taxon>Cytophagia</taxon>
        <taxon>Cytophagales</taxon>
        <taxon>Catalimonadaceae</taxon>
        <taxon>Roseihalotalea</taxon>
    </lineage>
</organism>
<feature type="domain" description="5'-3' exonuclease" evidence="18">
    <location>
        <begin position="6"/>
        <end position="267"/>
    </location>
</feature>
<dbReference type="InterPro" id="IPR029060">
    <property type="entry name" value="PIN-like_dom_sf"/>
</dbReference>
<dbReference type="Pfam" id="PF00476">
    <property type="entry name" value="DNA_pol_A"/>
    <property type="match status" value="1"/>
</dbReference>
<evidence type="ECO:0000256" key="2">
    <source>
        <dbReference type="ARBA" id="ARBA00012417"/>
    </source>
</evidence>
<dbReference type="SMART" id="SM00474">
    <property type="entry name" value="35EXOc"/>
    <property type="match status" value="1"/>
</dbReference>
<dbReference type="SMART" id="SM00279">
    <property type="entry name" value="HhH2"/>
    <property type="match status" value="1"/>
</dbReference>
<evidence type="ECO:0000256" key="1">
    <source>
        <dbReference type="ARBA" id="ARBA00007705"/>
    </source>
</evidence>
<evidence type="ECO:0000256" key="16">
    <source>
        <dbReference type="RuleBase" id="RU004460"/>
    </source>
</evidence>
<evidence type="ECO:0000256" key="15">
    <source>
        <dbReference type="NCBIfam" id="TIGR00593"/>
    </source>
</evidence>
<dbReference type="InterPro" id="IPR008918">
    <property type="entry name" value="HhH2"/>
</dbReference>
<dbReference type="InterPro" id="IPR043502">
    <property type="entry name" value="DNA/RNA_pol_sf"/>
</dbReference>
<reference evidence="20" key="1">
    <citation type="journal article" date="2023" name="Comput. Struct. Biotechnol. J.">
        <title>Discovery of a novel marine Bacteroidetes with a rich repertoire of carbohydrate-active enzymes.</title>
        <authorList>
            <person name="Chen B."/>
            <person name="Liu G."/>
            <person name="Chen Q."/>
            <person name="Wang H."/>
            <person name="Liu L."/>
            <person name="Tang K."/>
        </authorList>
    </citation>
    <scope>NUCLEOTIDE SEQUENCE</scope>
    <source>
        <strain evidence="20">TK19036</strain>
    </source>
</reference>
<comment type="similarity">
    <text evidence="1 16">Belongs to the DNA polymerase type-A family.</text>
</comment>
<accession>A0AA49JJY5</accession>
<dbReference type="Pfam" id="PF02739">
    <property type="entry name" value="5_3_exonuc_N"/>
    <property type="match status" value="1"/>
</dbReference>
<dbReference type="InterPro" id="IPR020045">
    <property type="entry name" value="DNA_polI_H3TH"/>
</dbReference>
<keyword evidence="12 16" id="KW-0238">DNA-binding</keyword>
<evidence type="ECO:0000256" key="6">
    <source>
        <dbReference type="ARBA" id="ARBA00022705"/>
    </source>
</evidence>
<dbReference type="GO" id="GO:0006261">
    <property type="term" value="P:DNA-templated DNA replication"/>
    <property type="evidence" value="ECO:0007669"/>
    <property type="project" value="UniProtKB-UniRule"/>
</dbReference>
<dbReference type="InterPro" id="IPR001098">
    <property type="entry name" value="DNA-dir_DNA_pol_A_palm_dom"/>
</dbReference>
<dbReference type="GO" id="GO:0006302">
    <property type="term" value="P:double-strand break repair"/>
    <property type="evidence" value="ECO:0007669"/>
    <property type="project" value="TreeGrafter"/>
</dbReference>
<dbReference type="AlphaFoldDB" id="A0AA49JJY5"/>
<feature type="domain" description="3'-5' exonuclease" evidence="17">
    <location>
        <begin position="334"/>
        <end position="515"/>
    </location>
</feature>
<dbReference type="InterPro" id="IPR036397">
    <property type="entry name" value="RNaseH_sf"/>
</dbReference>
<dbReference type="InterPro" id="IPR036279">
    <property type="entry name" value="5-3_exonuclease_C_sf"/>
</dbReference>
<dbReference type="Gene3D" id="3.30.70.370">
    <property type="match status" value="1"/>
</dbReference>
<dbReference type="NCBIfam" id="NF004397">
    <property type="entry name" value="PRK05755.1"/>
    <property type="match status" value="1"/>
</dbReference>
<dbReference type="GO" id="GO:0008408">
    <property type="term" value="F:3'-5' exonuclease activity"/>
    <property type="evidence" value="ECO:0007669"/>
    <property type="project" value="UniProtKB-UniRule"/>
</dbReference>
<dbReference type="Gene3D" id="3.30.420.10">
    <property type="entry name" value="Ribonuclease H-like superfamily/Ribonuclease H"/>
    <property type="match status" value="1"/>
</dbReference>
<evidence type="ECO:0000259" key="18">
    <source>
        <dbReference type="SMART" id="SM00475"/>
    </source>
</evidence>
<dbReference type="PANTHER" id="PTHR10133">
    <property type="entry name" value="DNA POLYMERASE I"/>
    <property type="match status" value="1"/>
</dbReference>
<dbReference type="SUPFAM" id="SSF88723">
    <property type="entry name" value="PIN domain-like"/>
    <property type="match status" value="1"/>
</dbReference>
<dbReference type="SUPFAM" id="SSF47807">
    <property type="entry name" value="5' to 3' exonuclease, C-terminal subdomain"/>
    <property type="match status" value="1"/>
</dbReference>
<keyword evidence="4 16" id="KW-0808">Transferase</keyword>
<gene>
    <name evidence="16 20" type="primary">polA</name>
    <name evidence="20" type="ORF">K4G66_15265</name>
</gene>
<dbReference type="CDD" id="cd06139">
    <property type="entry name" value="DNA_polA_I_Ecoli_like_exo"/>
    <property type="match status" value="1"/>
</dbReference>
<dbReference type="InterPro" id="IPR020046">
    <property type="entry name" value="5-3_exonucl_a-hlix_arch_N"/>
</dbReference>
<evidence type="ECO:0000256" key="4">
    <source>
        <dbReference type="ARBA" id="ARBA00022679"/>
    </source>
</evidence>
<comment type="function">
    <text evidence="16">In addition to polymerase activity, this DNA polymerase exhibits 3'-5' and 5'-3' exonuclease activity.</text>
</comment>
<evidence type="ECO:0000256" key="7">
    <source>
        <dbReference type="ARBA" id="ARBA00022722"/>
    </source>
</evidence>
<dbReference type="InterPro" id="IPR012337">
    <property type="entry name" value="RNaseH-like_sf"/>
</dbReference>
<feature type="domain" description="DNA-directed DNA polymerase family A palm" evidence="19">
    <location>
        <begin position="685"/>
        <end position="892"/>
    </location>
</feature>
<dbReference type="PROSITE" id="PS00447">
    <property type="entry name" value="DNA_POLYMERASE_A"/>
    <property type="match status" value="1"/>
</dbReference>
<evidence type="ECO:0000256" key="12">
    <source>
        <dbReference type="ARBA" id="ARBA00023125"/>
    </source>
</evidence>
<dbReference type="SUPFAM" id="SSF56672">
    <property type="entry name" value="DNA/RNA polymerases"/>
    <property type="match status" value="1"/>
</dbReference>